<dbReference type="EMBL" id="BQKI01000006">
    <property type="protein sequence ID" value="GJM96862.1"/>
    <property type="molecule type" value="Genomic_DNA"/>
</dbReference>
<accession>A0AAV5CET2</accession>
<dbReference type="Proteomes" id="UP001054889">
    <property type="component" value="Unassembled WGS sequence"/>
</dbReference>
<reference evidence="2" key="1">
    <citation type="journal article" date="2018" name="DNA Res.">
        <title>Multiple hybrid de novo genome assembly of finger millet, an orphan allotetraploid crop.</title>
        <authorList>
            <person name="Hatakeyama M."/>
            <person name="Aluri S."/>
            <person name="Balachadran M.T."/>
            <person name="Sivarajan S.R."/>
            <person name="Patrignani A."/>
            <person name="Gruter S."/>
            <person name="Poveda L."/>
            <person name="Shimizu-Inatsugi R."/>
            <person name="Baeten J."/>
            <person name="Francoijs K.J."/>
            <person name="Nataraja K.N."/>
            <person name="Reddy Y.A.N."/>
            <person name="Phadnis S."/>
            <person name="Ravikumar R.L."/>
            <person name="Schlapbach R."/>
            <person name="Sreeman S.M."/>
            <person name="Shimizu K.K."/>
        </authorList>
    </citation>
    <scope>NUCLEOTIDE SEQUENCE</scope>
</reference>
<comment type="caution">
    <text evidence="2">The sequence shown here is derived from an EMBL/GenBank/DDBJ whole genome shotgun (WGS) entry which is preliminary data.</text>
</comment>
<sequence>MLPLELDELHVLPHLPEPRDVVDVAVAQQVALRGDDERGRERHGVERGGALGDAERVQRRVVPRGPHRQRQPAELVVHGQREERARRVLRLRRRPLLAREERPEQRAPGHAGRRADTVLLVARPDGDGHVVRDVAARRLARDEHVAEVGGLGEPGVGLGGLGLDPGKEGQSVVERGGEAVLRREAVVGGKDEGGELGGEAEAARVDVGQVEAAHAEPAAVEEDQHRELPPLLLGDVTVRGVVLGGRGRRLVYAELEVVGRVVDDVLPLNGQGGRRGRGRGREGVGVRADDRAVAQELNQAGQVLNYMRRCAVSGGAGDLSRGVRRHG</sequence>
<evidence type="ECO:0000313" key="3">
    <source>
        <dbReference type="Proteomes" id="UP001054889"/>
    </source>
</evidence>
<keyword evidence="3" id="KW-1185">Reference proteome</keyword>
<evidence type="ECO:0000256" key="1">
    <source>
        <dbReference type="SAM" id="MobiDB-lite"/>
    </source>
</evidence>
<dbReference type="AlphaFoldDB" id="A0AAV5CET2"/>
<proteinExistence type="predicted"/>
<gene>
    <name evidence="2" type="primary">ga13733</name>
    <name evidence="2" type="ORF">PR202_ga13733</name>
</gene>
<organism evidence="2 3">
    <name type="scientific">Eleusine coracana subsp. coracana</name>
    <dbReference type="NCBI Taxonomy" id="191504"/>
    <lineage>
        <taxon>Eukaryota</taxon>
        <taxon>Viridiplantae</taxon>
        <taxon>Streptophyta</taxon>
        <taxon>Embryophyta</taxon>
        <taxon>Tracheophyta</taxon>
        <taxon>Spermatophyta</taxon>
        <taxon>Magnoliopsida</taxon>
        <taxon>Liliopsida</taxon>
        <taxon>Poales</taxon>
        <taxon>Poaceae</taxon>
        <taxon>PACMAD clade</taxon>
        <taxon>Chloridoideae</taxon>
        <taxon>Cynodonteae</taxon>
        <taxon>Eleusininae</taxon>
        <taxon>Eleusine</taxon>
    </lineage>
</organism>
<name>A0AAV5CET2_ELECO</name>
<feature type="compositionally biased region" description="Basic and acidic residues" evidence="1">
    <location>
        <begin position="33"/>
        <end position="46"/>
    </location>
</feature>
<protein>
    <submittedName>
        <fullName evidence="2">Uncharacterized protein</fullName>
    </submittedName>
</protein>
<evidence type="ECO:0000313" key="2">
    <source>
        <dbReference type="EMBL" id="GJM96862.1"/>
    </source>
</evidence>
<feature type="region of interest" description="Disordered" evidence="1">
    <location>
        <begin position="33"/>
        <end position="54"/>
    </location>
</feature>
<reference evidence="2" key="2">
    <citation type="submission" date="2021-12" db="EMBL/GenBank/DDBJ databases">
        <title>Resequencing data analysis of finger millet.</title>
        <authorList>
            <person name="Hatakeyama M."/>
            <person name="Aluri S."/>
            <person name="Balachadran M.T."/>
            <person name="Sivarajan S.R."/>
            <person name="Poveda L."/>
            <person name="Shimizu-Inatsugi R."/>
            <person name="Schlapbach R."/>
            <person name="Sreeman S.M."/>
            <person name="Shimizu K.K."/>
        </authorList>
    </citation>
    <scope>NUCLEOTIDE SEQUENCE</scope>
</reference>